<reference evidence="2 4" key="1">
    <citation type="submission" date="2014-03" db="EMBL/GenBank/DDBJ databases">
        <title>Genomics of Bifidobacteria.</title>
        <authorList>
            <person name="Ventura M."/>
            <person name="Milani C."/>
            <person name="Lugli G.A."/>
        </authorList>
    </citation>
    <scope>NUCLEOTIDE SEQUENCE [LARGE SCALE GENOMIC DNA]</scope>
    <source>
        <strain evidence="2 4">LMG 10736</strain>
    </source>
</reference>
<dbReference type="EMBL" id="JABAGJ010000011">
    <property type="protein sequence ID" value="NMF03039.1"/>
    <property type="molecule type" value="Genomic_DNA"/>
</dbReference>
<name>A0A086ZFD3_9BIFI</name>
<accession>A0A086ZFD3</accession>
<dbReference type="OrthoDB" id="6196741at2"/>
<gene>
    <name evidence="2" type="ORF">BBOU_1700</name>
    <name evidence="3" type="ORF">HF843_07675</name>
</gene>
<keyword evidence="4" id="KW-1185">Reference proteome</keyword>
<dbReference type="Gene3D" id="2.30.110.10">
    <property type="entry name" value="Electron Transport, Fmn-binding Protein, Chain A"/>
    <property type="match status" value="1"/>
</dbReference>
<sequence length="134" mass="14885">MATITPEMKDFIANHLPWVATISKDGQLNIGPKMSTFVLDDHHIAYHERTARQHYQNLLDGSELVIGVADLETKTGYRFRGKVTLHTDDAIYEEQVKVAERNGTKKPAVVPVLEVTEIDDLTAGAKAGTIIEKD</sequence>
<dbReference type="PANTHER" id="PTHR40660">
    <property type="entry name" value="5'-PHOSPHATE OXIDASE PUTATIVE DOMAIN-CONTAINING PROTEIN-RELATED"/>
    <property type="match status" value="1"/>
</dbReference>
<evidence type="ECO:0000313" key="5">
    <source>
        <dbReference type="Proteomes" id="UP000583419"/>
    </source>
</evidence>
<dbReference type="Pfam" id="PF01243">
    <property type="entry name" value="PNPOx_N"/>
    <property type="match status" value="1"/>
</dbReference>
<dbReference type="RefSeq" id="WP_026503243.1">
    <property type="nucleotide sequence ID" value="NZ_JABAGJ010000011.1"/>
</dbReference>
<dbReference type="EMBL" id="JGYQ01000018">
    <property type="protein sequence ID" value="KFI45233.1"/>
    <property type="molecule type" value="Genomic_DNA"/>
</dbReference>
<evidence type="ECO:0000313" key="4">
    <source>
        <dbReference type="Proteomes" id="UP000029093"/>
    </source>
</evidence>
<dbReference type="Proteomes" id="UP000029093">
    <property type="component" value="Unassembled WGS sequence"/>
</dbReference>
<reference evidence="3 5" key="2">
    <citation type="submission" date="2020-04" db="EMBL/GenBank/DDBJ databases">
        <authorList>
            <person name="Hitch T.C.A."/>
            <person name="Wylensek D."/>
            <person name="Clavel T."/>
        </authorList>
    </citation>
    <scope>NUCLEOTIDE SEQUENCE [LARGE SCALE GENOMIC DNA]</scope>
    <source>
        <strain evidence="3 5">WCA-130-P53-4B</strain>
    </source>
</reference>
<dbReference type="Proteomes" id="UP000583419">
    <property type="component" value="Unassembled WGS sequence"/>
</dbReference>
<feature type="domain" description="Pyridoxamine 5'-phosphate oxidase N-terminal" evidence="1">
    <location>
        <begin position="4"/>
        <end position="117"/>
    </location>
</feature>
<evidence type="ECO:0000313" key="2">
    <source>
        <dbReference type="EMBL" id="KFI45233.1"/>
    </source>
</evidence>
<dbReference type="SUPFAM" id="SSF50475">
    <property type="entry name" value="FMN-binding split barrel"/>
    <property type="match status" value="1"/>
</dbReference>
<dbReference type="InterPro" id="IPR012349">
    <property type="entry name" value="Split_barrel_FMN-bd"/>
</dbReference>
<dbReference type="PANTHER" id="PTHR40660:SF1">
    <property type="entry name" value="5'-PHOSPHATE OXIDASE PUTATIVE DOMAIN-CONTAINING PROTEIN-RELATED"/>
    <property type="match status" value="1"/>
</dbReference>
<dbReference type="InterPro" id="IPR011576">
    <property type="entry name" value="Pyridox_Oxase_N"/>
</dbReference>
<evidence type="ECO:0000313" key="3">
    <source>
        <dbReference type="EMBL" id="NMF03039.1"/>
    </source>
</evidence>
<dbReference type="AlphaFoldDB" id="A0A086ZFD3"/>
<dbReference type="GeneID" id="303204797"/>
<organism evidence="2 4">
    <name type="scientific">Bifidobacterium boum</name>
    <dbReference type="NCBI Taxonomy" id="78343"/>
    <lineage>
        <taxon>Bacteria</taxon>
        <taxon>Bacillati</taxon>
        <taxon>Actinomycetota</taxon>
        <taxon>Actinomycetes</taxon>
        <taxon>Bifidobacteriales</taxon>
        <taxon>Bifidobacteriaceae</taxon>
        <taxon>Bifidobacterium</taxon>
    </lineage>
</organism>
<comment type="caution">
    <text evidence="2">The sequence shown here is derived from an EMBL/GenBank/DDBJ whole genome shotgun (WGS) entry which is preliminary data.</text>
</comment>
<protein>
    <submittedName>
        <fullName evidence="2">Pyridoxamine 5'-phosphate oxidase family protein</fullName>
    </submittedName>
</protein>
<evidence type="ECO:0000259" key="1">
    <source>
        <dbReference type="Pfam" id="PF01243"/>
    </source>
</evidence>
<proteinExistence type="predicted"/>